<dbReference type="InterPro" id="IPR017856">
    <property type="entry name" value="Integrase-like_N"/>
</dbReference>
<dbReference type="Proteomes" id="UP000580250">
    <property type="component" value="Unassembled WGS sequence"/>
</dbReference>
<sequence>MSSKLFLYSQRIPLYLGNKNICLCSSNQKGHSHWDNIAKTKTTKDQEKAKRINTYSKRIFNAVKEGCDPNLNKKLAKVMEEYKKESLPMETFNKLLDRHKAEAEAKKQKGE</sequence>
<protein>
    <recommendedName>
        <fullName evidence="1">TACO1/YebC-like N-terminal domain-containing protein</fullName>
    </recommendedName>
</protein>
<dbReference type="Pfam" id="PF20772">
    <property type="entry name" value="TACO1_YebC_N"/>
    <property type="match status" value="1"/>
</dbReference>
<dbReference type="GO" id="GO:0005739">
    <property type="term" value="C:mitochondrion"/>
    <property type="evidence" value="ECO:0007669"/>
    <property type="project" value="TreeGrafter"/>
</dbReference>
<dbReference type="PANTHER" id="PTHR12532">
    <property type="entry name" value="TRANSLATIONAL ACTIVATOR OF CYTOCHROME C OXIDASE 1"/>
    <property type="match status" value="1"/>
</dbReference>
<feature type="domain" description="TACO1/YebC-like N-terminal" evidence="1">
    <location>
        <begin position="32"/>
        <end position="100"/>
    </location>
</feature>
<dbReference type="EMBL" id="CAJEWN010000071">
    <property type="protein sequence ID" value="CAD2158674.1"/>
    <property type="molecule type" value="Genomic_DNA"/>
</dbReference>
<dbReference type="OrthoDB" id="2017544at2759"/>
<evidence type="ECO:0000259" key="1">
    <source>
        <dbReference type="Pfam" id="PF20772"/>
    </source>
</evidence>
<dbReference type="InterPro" id="IPR049083">
    <property type="entry name" value="TACO1_YebC_N"/>
</dbReference>
<accession>A0A6V7UJW8</accession>
<reference evidence="2 3" key="1">
    <citation type="submission" date="2020-08" db="EMBL/GenBank/DDBJ databases">
        <authorList>
            <person name="Koutsovoulos G."/>
            <person name="Danchin GJ E."/>
        </authorList>
    </citation>
    <scope>NUCLEOTIDE SEQUENCE [LARGE SCALE GENOMIC DNA]</scope>
</reference>
<gene>
    <name evidence="2" type="ORF">MENT_LOCUS13299</name>
</gene>
<comment type="caution">
    <text evidence="2">The sequence shown here is derived from an EMBL/GenBank/DDBJ whole genome shotgun (WGS) entry which is preliminary data.</text>
</comment>
<evidence type="ECO:0000313" key="3">
    <source>
        <dbReference type="Proteomes" id="UP000580250"/>
    </source>
</evidence>
<dbReference type="AlphaFoldDB" id="A0A6V7UJW8"/>
<dbReference type="Gene3D" id="1.10.10.200">
    <property type="match status" value="1"/>
</dbReference>
<organism evidence="2 3">
    <name type="scientific">Meloidogyne enterolobii</name>
    <name type="common">Root-knot nematode worm</name>
    <name type="synonym">Meloidogyne mayaguensis</name>
    <dbReference type="NCBI Taxonomy" id="390850"/>
    <lineage>
        <taxon>Eukaryota</taxon>
        <taxon>Metazoa</taxon>
        <taxon>Ecdysozoa</taxon>
        <taxon>Nematoda</taxon>
        <taxon>Chromadorea</taxon>
        <taxon>Rhabditida</taxon>
        <taxon>Tylenchina</taxon>
        <taxon>Tylenchomorpha</taxon>
        <taxon>Tylenchoidea</taxon>
        <taxon>Meloidogynidae</taxon>
        <taxon>Meloidogyninae</taxon>
        <taxon>Meloidogyne</taxon>
    </lineage>
</organism>
<proteinExistence type="predicted"/>
<dbReference type="InterPro" id="IPR002876">
    <property type="entry name" value="Transcrip_reg_TACO1-like"/>
</dbReference>
<name>A0A6V7UJW8_MELEN</name>
<dbReference type="InterPro" id="IPR029072">
    <property type="entry name" value="YebC-like"/>
</dbReference>
<dbReference type="SUPFAM" id="SSF75625">
    <property type="entry name" value="YebC-like"/>
    <property type="match status" value="1"/>
</dbReference>
<evidence type="ECO:0000313" key="2">
    <source>
        <dbReference type="EMBL" id="CAD2158674.1"/>
    </source>
</evidence>
<dbReference type="PANTHER" id="PTHR12532:SF0">
    <property type="entry name" value="TRANSLATIONAL ACTIVATOR OF CYTOCHROME C OXIDASE 1"/>
    <property type="match status" value="1"/>
</dbReference>